<evidence type="ECO:0000256" key="1">
    <source>
        <dbReference type="SAM" id="Phobius"/>
    </source>
</evidence>
<evidence type="ECO:0000313" key="2">
    <source>
        <dbReference type="Proteomes" id="UP000050640"/>
    </source>
</evidence>
<keyword evidence="2" id="KW-1185">Reference proteome</keyword>
<dbReference type="AlphaFoldDB" id="A0A0R3RMF1"/>
<dbReference type="WBParaSite" id="EEL_0000266101-mRNA-1">
    <property type="protein sequence ID" value="EEL_0000266101-mRNA-1"/>
    <property type="gene ID" value="EEL_0000266101"/>
</dbReference>
<feature type="transmembrane region" description="Helical" evidence="1">
    <location>
        <begin position="181"/>
        <end position="199"/>
    </location>
</feature>
<evidence type="ECO:0000313" key="3">
    <source>
        <dbReference type="WBParaSite" id="EEL_0000266101-mRNA-1"/>
    </source>
</evidence>
<protein>
    <submittedName>
        <fullName evidence="3">G protein-coupled receptor</fullName>
    </submittedName>
</protein>
<dbReference type="Proteomes" id="UP000050640">
    <property type="component" value="Unplaced"/>
</dbReference>
<accession>A0A0R3RMF1</accession>
<name>A0A0R3RMF1_9BILA</name>
<sequence>MYRLRNSSMEALSTCYFVRILGLISVLLVLVHCSTETPHLIHPAYLKIAKYWCYNWLAINFCLQTAHRWTLGETANTNVIENILFQMDSIISTIIGAAWLAFPEWLLHRQVLVRLDASHEFCARLMGTDFLTSYVVSSHALYWKKSKDRLVIVDTRFIICTLTLVAQVWSQYAYSEYWNVSHWIGISLISSWTITSFLLRYHLAVRQRRAEEKAKLH</sequence>
<feature type="transmembrane region" description="Helical" evidence="1">
    <location>
        <begin position="12"/>
        <end position="31"/>
    </location>
</feature>
<proteinExistence type="predicted"/>
<keyword evidence="1" id="KW-1133">Transmembrane helix</keyword>
<organism evidence="2 3">
    <name type="scientific">Elaeophora elaphi</name>
    <dbReference type="NCBI Taxonomy" id="1147741"/>
    <lineage>
        <taxon>Eukaryota</taxon>
        <taxon>Metazoa</taxon>
        <taxon>Ecdysozoa</taxon>
        <taxon>Nematoda</taxon>
        <taxon>Chromadorea</taxon>
        <taxon>Rhabditida</taxon>
        <taxon>Spirurina</taxon>
        <taxon>Spiruromorpha</taxon>
        <taxon>Filarioidea</taxon>
        <taxon>Onchocercidae</taxon>
        <taxon>Elaeophora</taxon>
    </lineage>
</organism>
<reference evidence="3" key="1">
    <citation type="submission" date="2017-02" db="UniProtKB">
        <authorList>
            <consortium name="WormBaseParasite"/>
        </authorList>
    </citation>
    <scope>IDENTIFICATION</scope>
</reference>
<feature type="transmembrane region" description="Helical" evidence="1">
    <location>
        <begin position="83"/>
        <end position="102"/>
    </location>
</feature>
<keyword evidence="1" id="KW-0472">Membrane</keyword>
<feature type="transmembrane region" description="Helical" evidence="1">
    <location>
        <begin position="150"/>
        <end position="169"/>
    </location>
</feature>
<keyword evidence="1" id="KW-0812">Transmembrane</keyword>